<evidence type="ECO:0000256" key="1">
    <source>
        <dbReference type="SAM" id="Phobius"/>
    </source>
</evidence>
<keyword evidence="1" id="KW-0812">Transmembrane</keyword>
<dbReference type="InterPro" id="IPR054636">
    <property type="entry name" value="CydP"/>
</dbReference>
<dbReference type="Proteomes" id="UP000037660">
    <property type="component" value="Unassembled WGS sequence"/>
</dbReference>
<reference evidence="2 3" key="2">
    <citation type="journal article" date="2016" name="Science">
        <title>A bacterium that degrades and assimilates poly(ethylene terephthalate).</title>
        <authorList>
            <person name="Yoshida S."/>
            <person name="Hiraga K."/>
            <person name="Takehana T."/>
            <person name="Taniguchi I."/>
            <person name="Yamaji H."/>
            <person name="Maeda Y."/>
            <person name="Toyohara K."/>
            <person name="Miyamoto K."/>
            <person name="Kimura Y."/>
            <person name="Oda K."/>
        </authorList>
    </citation>
    <scope>NUCLEOTIDE SEQUENCE [LARGE SCALE GENOMIC DNA]</scope>
    <source>
        <strain evidence="3">NBRC 110686 / TISTR 2288 / 201-F6</strain>
    </source>
</reference>
<keyword evidence="3" id="KW-1185">Reference proteome</keyword>
<accession>A0A0K8P2A3</accession>
<dbReference type="RefSeq" id="WP_054020735.1">
    <property type="nucleotide sequence ID" value="NZ_BBYR01000038.1"/>
</dbReference>
<organism evidence="2 3">
    <name type="scientific">Piscinibacter sakaiensis</name>
    <name type="common">Ideonella sakaiensis</name>
    <dbReference type="NCBI Taxonomy" id="1547922"/>
    <lineage>
        <taxon>Bacteria</taxon>
        <taxon>Pseudomonadati</taxon>
        <taxon>Pseudomonadota</taxon>
        <taxon>Betaproteobacteria</taxon>
        <taxon>Burkholderiales</taxon>
        <taxon>Sphaerotilaceae</taxon>
        <taxon>Piscinibacter</taxon>
    </lineage>
</organism>
<dbReference type="EMBL" id="BBYR01000038">
    <property type="protein sequence ID" value="GAP36756.1"/>
    <property type="molecule type" value="Genomic_DNA"/>
</dbReference>
<evidence type="ECO:0000313" key="2">
    <source>
        <dbReference type="EMBL" id="GAP36756.1"/>
    </source>
</evidence>
<comment type="caution">
    <text evidence="2">The sequence shown here is derived from an EMBL/GenBank/DDBJ whole genome shotgun (WGS) entry which is preliminary data.</text>
</comment>
<name>A0A0K8P2A3_PISS1</name>
<dbReference type="AlphaFoldDB" id="A0A0K8P2A3"/>
<keyword evidence="1" id="KW-1133">Transmembrane helix</keyword>
<sequence length="65" mass="6965">MTLVTNRLVRHLALAVALKLLLLSTLWWAFVRDERVGVDADRAAAHLGVTADTSPSPTASDGARP</sequence>
<protein>
    <submittedName>
        <fullName evidence="2">Uncharacterized protein</fullName>
    </submittedName>
</protein>
<evidence type="ECO:0000313" key="3">
    <source>
        <dbReference type="Proteomes" id="UP000037660"/>
    </source>
</evidence>
<dbReference type="NCBIfam" id="NF045611">
    <property type="entry name" value="small_CydP"/>
    <property type="match status" value="1"/>
</dbReference>
<proteinExistence type="predicted"/>
<dbReference type="STRING" id="1547922.ISF6_2596"/>
<feature type="transmembrane region" description="Helical" evidence="1">
    <location>
        <begin position="12"/>
        <end position="30"/>
    </location>
</feature>
<reference evidence="3" key="1">
    <citation type="submission" date="2015-07" db="EMBL/GenBank/DDBJ databases">
        <title>Discovery of a poly(ethylene terephthalate assimilation.</title>
        <authorList>
            <person name="Yoshida S."/>
            <person name="Hiraga K."/>
            <person name="Takehana T."/>
            <person name="Taniguchi I."/>
            <person name="Yamaji H."/>
            <person name="Maeda Y."/>
            <person name="Toyohara K."/>
            <person name="Miyamoto K."/>
            <person name="Kimura Y."/>
            <person name="Oda K."/>
        </authorList>
    </citation>
    <scope>NUCLEOTIDE SEQUENCE [LARGE SCALE GENOMIC DNA]</scope>
    <source>
        <strain evidence="3">NBRC 110686 / TISTR 2288 / 201-F6</strain>
    </source>
</reference>
<keyword evidence="1" id="KW-0472">Membrane</keyword>
<gene>
    <name evidence="2" type="ORF">ISF6_2596</name>
</gene>